<dbReference type="AlphaFoldDB" id="A4A559"/>
<gene>
    <name evidence="1" type="ORF">KT71_09892</name>
</gene>
<dbReference type="Gene3D" id="3.40.50.12580">
    <property type="match status" value="1"/>
</dbReference>
<dbReference type="InterPro" id="IPR007554">
    <property type="entry name" value="Glycerophosphate_synth"/>
</dbReference>
<name>A4A559_9GAMM</name>
<dbReference type="HOGENOM" id="CLU_777809_0_0_6"/>
<protein>
    <submittedName>
        <fullName evidence="1">Putative glycosyl/glycerophosphate transferase</fullName>
    </submittedName>
</protein>
<dbReference type="SUPFAM" id="SSF53756">
    <property type="entry name" value="UDP-Glycosyltransferase/glycogen phosphorylase"/>
    <property type="match status" value="1"/>
</dbReference>
<dbReference type="GO" id="GO:0016020">
    <property type="term" value="C:membrane"/>
    <property type="evidence" value="ECO:0007669"/>
    <property type="project" value="InterPro"/>
</dbReference>
<dbReference type="Proteomes" id="UP000019205">
    <property type="component" value="Chromosome"/>
</dbReference>
<dbReference type="InterPro" id="IPR043148">
    <property type="entry name" value="TagF_C"/>
</dbReference>
<dbReference type="RefSeq" id="WP_008294406.1">
    <property type="nucleotide sequence ID" value="NZ_CM002299.1"/>
</dbReference>
<organism evidence="1 2">
    <name type="scientific">Congregibacter litoralis KT71</name>
    <dbReference type="NCBI Taxonomy" id="314285"/>
    <lineage>
        <taxon>Bacteria</taxon>
        <taxon>Pseudomonadati</taxon>
        <taxon>Pseudomonadota</taxon>
        <taxon>Gammaproteobacteria</taxon>
        <taxon>Cellvibrionales</taxon>
        <taxon>Halieaceae</taxon>
        <taxon>Congregibacter</taxon>
    </lineage>
</organism>
<sequence>MAKEHFKNFLSWLNWLIDLVLIRLRAILGLKENIVFYSDQDYHLIHLAPVVKSLSLLRKARITIICSQQFDTSQFPNIRCIVGSAYTWKKPLAINLLISSELIEVPKYLAGKSVYFGHGIGPKINHLYSEMLGGFDYVYCPCKYFYQKLSTDMPGLRLREIGLPVLDVKPKPEERKYLLYAPSWNIDETLISDYNSVLTLLSELEGHEVIVSLHPLLARDIARGKLPKLISFSDTPFMKMITDTDFSSSFEVLLESKLVIGDISSLLFEALAFDIPIVFDGNETVYVECKATDILYDLREATYPLTEICTDDLIRIAIQEDPRRAQRSKLARRYLSNDGFASTVFCDEVCKLLDKT</sequence>
<reference evidence="1 2" key="1">
    <citation type="journal article" date="2007" name="Proc. Natl. Acad. Sci. U.S.A.">
        <title>Characterization of a marine gammaproteobacterium capable of aerobic anoxygenic photosynthesis.</title>
        <authorList>
            <person name="Fuchs B.M."/>
            <person name="Spring S."/>
            <person name="Teeling H."/>
            <person name="Quast C."/>
            <person name="Wulf J."/>
            <person name="Schattenhofer M."/>
            <person name="Yan S."/>
            <person name="Ferriera S."/>
            <person name="Johnson J."/>
            <person name="Glockner F.O."/>
            <person name="Amann R."/>
        </authorList>
    </citation>
    <scope>NUCLEOTIDE SEQUENCE [LARGE SCALE GENOMIC DNA]</scope>
    <source>
        <strain evidence="1">KT71</strain>
    </source>
</reference>
<dbReference type="Pfam" id="PF04464">
    <property type="entry name" value="Glyphos_transf"/>
    <property type="match status" value="1"/>
</dbReference>
<dbReference type="EMBL" id="AAOA02000003">
    <property type="protein sequence ID" value="EAQ98930.1"/>
    <property type="molecule type" value="Genomic_DNA"/>
</dbReference>
<evidence type="ECO:0000313" key="1">
    <source>
        <dbReference type="EMBL" id="EAQ98930.1"/>
    </source>
</evidence>
<keyword evidence="1" id="KW-0808">Transferase</keyword>
<reference evidence="1 2" key="2">
    <citation type="journal article" date="2009" name="PLoS ONE">
        <title>The photosynthetic apparatus and its regulation in the aerobic gammaproteobacterium Congregibacter litoralis gen. nov., sp. nov.</title>
        <authorList>
            <person name="Spring S."/>
            <person name="Lunsdorf H."/>
            <person name="Fuchs B.M."/>
            <person name="Tindall B.J."/>
        </authorList>
    </citation>
    <scope>NUCLEOTIDE SEQUENCE [LARGE SCALE GENOMIC DNA]</scope>
    <source>
        <strain evidence="1">KT71</strain>
    </source>
</reference>
<dbReference type="OrthoDB" id="7806295at2"/>
<comment type="caution">
    <text evidence="1">The sequence shown here is derived from an EMBL/GenBank/DDBJ whole genome shotgun (WGS) entry which is preliminary data.</text>
</comment>
<dbReference type="STRING" id="314285.KT71_09892"/>
<accession>A4A559</accession>
<keyword evidence="2" id="KW-1185">Reference proteome</keyword>
<evidence type="ECO:0000313" key="2">
    <source>
        <dbReference type="Proteomes" id="UP000019205"/>
    </source>
</evidence>
<dbReference type="GO" id="GO:0047355">
    <property type="term" value="F:CDP-glycerol glycerophosphotransferase activity"/>
    <property type="evidence" value="ECO:0007669"/>
    <property type="project" value="InterPro"/>
</dbReference>
<proteinExistence type="predicted"/>